<evidence type="ECO:0000256" key="1">
    <source>
        <dbReference type="SAM" id="Phobius"/>
    </source>
</evidence>
<name>A0A2N9G0E2_FAGSY</name>
<feature type="transmembrane region" description="Helical" evidence="1">
    <location>
        <begin position="45"/>
        <end position="62"/>
    </location>
</feature>
<dbReference type="EMBL" id="OIVN01001336">
    <property type="protein sequence ID" value="SPC92830.1"/>
    <property type="molecule type" value="Genomic_DNA"/>
</dbReference>
<sequence length="140" mass="15149">MSEGQKFQLGTIGALSLSVVSSVSIVICNKALISTLGFTFATTLTSWHLLVTFCSLHVALWMKMFEHKPFDPRAVMGFGILNGISIGLLNLSLGFNSVGFYQEDIQASLNQAPTHDVIALGLEQMAFAQVAKMLVVDRLA</sequence>
<evidence type="ECO:0000313" key="2">
    <source>
        <dbReference type="EMBL" id="SPC92830.1"/>
    </source>
</evidence>
<keyword evidence="1" id="KW-0812">Transmembrane</keyword>
<organism evidence="2">
    <name type="scientific">Fagus sylvatica</name>
    <name type="common">Beechnut</name>
    <dbReference type="NCBI Taxonomy" id="28930"/>
    <lineage>
        <taxon>Eukaryota</taxon>
        <taxon>Viridiplantae</taxon>
        <taxon>Streptophyta</taxon>
        <taxon>Embryophyta</taxon>
        <taxon>Tracheophyta</taxon>
        <taxon>Spermatophyta</taxon>
        <taxon>Magnoliopsida</taxon>
        <taxon>eudicotyledons</taxon>
        <taxon>Gunneridae</taxon>
        <taxon>Pentapetalae</taxon>
        <taxon>rosids</taxon>
        <taxon>fabids</taxon>
        <taxon>Fagales</taxon>
        <taxon>Fagaceae</taxon>
        <taxon>Fagus</taxon>
    </lineage>
</organism>
<keyword evidence="1" id="KW-0472">Membrane</keyword>
<dbReference type="AlphaFoldDB" id="A0A2N9G0E2"/>
<proteinExistence type="predicted"/>
<protein>
    <recommendedName>
        <fullName evidence="3">Sugar phosphate transporter domain-containing protein</fullName>
    </recommendedName>
</protein>
<feature type="transmembrane region" description="Helical" evidence="1">
    <location>
        <begin position="12"/>
        <end position="33"/>
    </location>
</feature>
<feature type="transmembrane region" description="Helical" evidence="1">
    <location>
        <begin position="74"/>
        <end position="93"/>
    </location>
</feature>
<gene>
    <name evidence="2" type="ORF">FSB_LOCUS20712</name>
</gene>
<evidence type="ECO:0008006" key="3">
    <source>
        <dbReference type="Google" id="ProtNLM"/>
    </source>
</evidence>
<keyword evidence="1" id="KW-1133">Transmembrane helix</keyword>
<reference evidence="2" key="1">
    <citation type="submission" date="2018-02" db="EMBL/GenBank/DDBJ databases">
        <authorList>
            <person name="Cohen D.B."/>
            <person name="Kent A.D."/>
        </authorList>
    </citation>
    <scope>NUCLEOTIDE SEQUENCE</scope>
</reference>
<accession>A0A2N9G0E2</accession>